<evidence type="ECO:0000313" key="1">
    <source>
        <dbReference type="EMBL" id="BAD31896.1"/>
    </source>
</evidence>
<accession>Q69K75</accession>
<gene>
    <name evidence="1" type="primary">OSJNBa0067K15.2</name>
</gene>
<dbReference type="Proteomes" id="UP000000763">
    <property type="component" value="Chromosome 7"/>
</dbReference>
<sequence length="62" mass="6658">MAGRAATWGRGAGVRMWRKRAAWGGGGAGGCSSAPTGWRRKTGPTGIQLLQQQQFCRFYWGG</sequence>
<reference evidence="2" key="2">
    <citation type="journal article" date="2008" name="Nucleic Acids Res.">
        <title>The rice annotation project database (RAP-DB): 2008 update.</title>
        <authorList>
            <consortium name="The rice annotation project (RAP)"/>
        </authorList>
    </citation>
    <scope>GENOME REANNOTATION</scope>
    <source>
        <strain evidence="2">cv. Nipponbare</strain>
    </source>
</reference>
<evidence type="ECO:0000313" key="2">
    <source>
        <dbReference type="Proteomes" id="UP000000763"/>
    </source>
</evidence>
<name>Q69K75_ORYSJ</name>
<proteinExistence type="predicted"/>
<dbReference type="PROSITE" id="PS51257">
    <property type="entry name" value="PROKAR_LIPOPROTEIN"/>
    <property type="match status" value="1"/>
</dbReference>
<dbReference type="EMBL" id="AP006052">
    <property type="protein sequence ID" value="BAD31896.1"/>
    <property type="molecule type" value="Genomic_DNA"/>
</dbReference>
<reference evidence="2" key="1">
    <citation type="journal article" date="2005" name="Nature">
        <title>The map-based sequence of the rice genome.</title>
        <authorList>
            <consortium name="International rice genome sequencing project (IRGSP)"/>
            <person name="Matsumoto T."/>
            <person name="Wu J."/>
            <person name="Kanamori H."/>
            <person name="Katayose Y."/>
            <person name="Fujisawa M."/>
            <person name="Namiki N."/>
            <person name="Mizuno H."/>
            <person name="Yamamoto K."/>
            <person name="Antonio B.A."/>
            <person name="Baba T."/>
            <person name="Sakata K."/>
            <person name="Nagamura Y."/>
            <person name="Aoki H."/>
            <person name="Arikawa K."/>
            <person name="Arita K."/>
            <person name="Bito T."/>
            <person name="Chiden Y."/>
            <person name="Fujitsuka N."/>
            <person name="Fukunaka R."/>
            <person name="Hamada M."/>
            <person name="Harada C."/>
            <person name="Hayashi A."/>
            <person name="Hijishita S."/>
            <person name="Honda M."/>
            <person name="Hosokawa S."/>
            <person name="Ichikawa Y."/>
            <person name="Idonuma A."/>
            <person name="Iijima M."/>
            <person name="Ikeda M."/>
            <person name="Ikeno M."/>
            <person name="Ito K."/>
            <person name="Ito S."/>
            <person name="Ito T."/>
            <person name="Ito Y."/>
            <person name="Ito Y."/>
            <person name="Iwabuchi A."/>
            <person name="Kamiya K."/>
            <person name="Karasawa W."/>
            <person name="Kurita K."/>
            <person name="Katagiri S."/>
            <person name="Kikuta A."/>
            <person name="Kobayashi H."/>
            <person name="Kobayashi N."/>
            <person name="Machita K."/>
            <person name="Maehara T."/>
            <person name="Masukawa M."/>
            <person name="Mizubayashi T."/>
            <person name="Mukai Y."/>
            <person name="Nagasaki H."/>
            <person name="Nagata Y."/>
            <person name="Naito S."/>
            <person name="Nakashima M."/>
            <person name="Nakama Y."/>
            <person name="Nakamichi Y."/>
            <person name="Nakamura M."/>
            <person name="Meguro A."/>
            <person name="Negishi M."/>
            <person name="Ohta I."/>
            <person name="Ohta T."/>
            <person name="Okamoto M."/>
            <person name="Ono N."/>
            <person name="Saji S."/>
            <person name="Sakaguchi M."/>
            <person name="Sakai K."/>
            <person name="Shibata M."/>
            <person name="Shimokawa T."/>
            <person name="Song J."/>
            <person name="Takazaki Y."/>
            <person name="Terasawa K."/>
            <person name="Tsugane M."/>
            <person name="Tsuji K."/>
            <person name="Ueda S."/>
            <person name="Waki K."/>
            <person name="Yamagata H."/>
            <person name="Yamamoto M."/>
            <person name="Yamamoto S."/>
            <person name="Yamane H."/>
            <person name="Yoshiki S."/>
            <person name="Yoshihara R."/>
            <person name="Yukawa K."/>
            <person name="Zhong H."/>
            <person name="Yano M."/>
            <person name="Yuan Q."/>
            <person name="Ouyang S."/>
            <person name="Liu J."/>
            <person name="Jones K.M."/>
            <person name="Gansberger K."/>
            <person name="Moffat K."/>
            <person name="Hill J."/>
            <person name="Bera J."/>
            <person name="Fadrosh D."/>
            <person name="Jin S."/>
            <person name="Johri S."/>
            <person name="Kim M."/>
            <person name="Overton L."/>
            <person name="Reardon M."/>
            <person name="Tsitrin T."/>
            <person name="Vuong H."/>
            <person name="Weaver B."/>
            <person name="Ciecko A."/>
            <person name="Tallon L."/>
            <person name="Jackson J."/>
            <person name="Pai G."/>
            <person name="Aken S.V."/>
            <person name="Utterback T."/>
            <person name="Reidmuller S."/>
            <person name="Feldblyum T."/>
            <person name="Hsiao J."/>
            <person name="Zismann V."/>
            <person name="Iobst S."/>
            <person name="de Vazeille A.R."/>
            <person name="Buell C.R."/>
            <person name="Ying K."/>
            <person name="Li Y."/>
            <person name="Lu T."/>
            <person name="Huang Y."/>
            <person name="Zhao Q."/>
            <person name="Feng Q."/>
            <person name="Zhang L."/>
            <person name="Zhu J."/>
            <person name="Weng Q."/>
            <person name="Mu J."/>
            <person name="Lu Y."/>
            <person name="Fan D."/>
            <person name="Liu Y."/>
            <person name="Guan J."/>
            <person name="Zhang Y."/>
            <person name="Yu S."/>
            <person name="Liu X."/>
            <person name="Zhang Y."/>
            <person name="Hong G."/>
            <person name="Han B."/>
            <person name="Choisne N."/>
            <person name="Demange N."/>
            <person name="Orjeda G."/>
            <person name="Samain S."/>
            <person name="Cattolico L."/>
            <person name="Pelletier E."/>
            <person name="Couloux A."/>
            <person name="Segurens B."/>
            <person name="Wincker P."/>
            <person name="D'Hont A."/>
            <person name="Scarpelli C."/>
            <person name="Weissenbach J."/>
            <person name="Salanoubat M."/>
            <person name="Quetier F."/>
            <person name="Yu Y."/>
            <person name="Kim H.R."/>
            <person name="Rambo T."/>
            <person name="Currie J."/>
            <person name="Collura K."/>
            <person name="Luo M."/>
            <person name="Yang T."/>
            <person name="Ammiraju J.S.S."/>
            <person name="Engler F."/>
            <person name="Soderlund C."/>
            <person name="Wing R.A."/>
            <person name="Palmer L.E."/>
            <person name="de la Bastide M."/>
            <person name="Spiegel L."/>
            <person name="Nascimento L."/>
            <person name="Zutavern T."/>
            <person name="O'Shaughnessy A."/>
            <person name="Dike S."/>
            <person name="Dedhia N."/>
            <person name="Preston R."/>
            <person name="Balija V."/>
            <person name="McCombie W.R."/>
            <person name="Chow T."/>
            <person name="Chen H."/>
            <person name="Chung M."/>
            <person name="Chen C."/>
            <person name="Shaw J."/>
            <person name="Wu H."/>
            <person name="Hsiao K."/>
            <person name="Chao Y."/>
            <person name="Chu M."/>
            <person name="Cheng C."/>
            <person name="Hour A."/>
            <person name="Lee P."/>
            <person name="Lin S."/>
            <person name="Lin Y."/>
            <person name="Liou J."/>
            <person name="Liu S."/>
            <person name="Hsing Y."/>
            <person name="Raghuvanshi S."/>
            <person name="Mohanty A."/>
            <person name="Bharti A.K."/>
            <person name="Gaur A."/>
            <person name="Gupta V."/>
            <person name="Kumar D."/>
            <person name="Ravi V."/>
            <person name="Vij S."/>
            <person name="Kapur A."/>
            <person name="Khurana P."/>
            <person name="Khurana P."/>
            <person name="Khurana J.P."/>
            <person name="Tyagi A.K."/>
            <person name="Gaikwad K."/>
            <person name="Singh A."/>
            <person name="Dalal V."/>
            <person name="Srivastava S."/>
            <person name="Dixit A."/>
            <person name="Pal A.K."/>
            <person name="Ghazi I.A."/>
            <person name="Yadav M."/>
            <person name="Pandit A."/>
            <person name="Bhargava A."/>
            <person name="Sureshbabu K."/>
            <person name="Batra K."/>
            <person name="Sharma T.R."/>
            <person name="Mohapatra T."/>
            <person name="Singh N.K."/>
            <person name="Messing J."/>
            <person name="Nelson A.B."/>
            <person name="Fuks G."/>
            <person name="Kavchok S."/>
            <person name="Keizer G."/>
            <person name="Linton E."/>
            <person name="Llaca V."/>
            <person name="Song R."/>
            <person name="Tanyolac B."/>
            <person name="Young S."/>
            <person name="Ho-Il K."/>
            <person name="Hahn J.H."/>
            <person name="Sangsakoo G."/>
            <person name="Vanavichit A."/>
            <person name="de Mattos Luiz.A.T."/>
            <person name="Zimmer P.D."/>
            <person name="Malone G."/>
            <person name="Dellagostin O."/>
            <person name="de Oliveira A.C."/>
            <person name="Bevan M."/>
            <person name="Bancroft I."/>
            <person name="Minx P."/>
            <person name="Cordum H."/>
            <person name="Wilson R."/>
            <person name="Cheng Z."/>
            <person name="Jin W."/>
            <person name="Jiang J."/>
            <person name="Leong S.A."/>
            <person name="Iwama H."/>
            <person name="Gojobori T."/>
            <person name="Itoh T."/>
            <person name="Niimura Y."/>
            <person name="Fujii Y."/>
            <person name="Habara T."/>
            <person name="Sakai H."/>
            <person name="Sato Y."/>
            <person name="Wilson G."/>
            <person name="Kumar K."/>
            <person name="McCouch S."/>
            <person name="Juretic N."/>
            <person name="Hoen D."/>
            <person name="Wright S."/>
            <person name="Bruskiewich R."/>
            <person name="Bureau T."/>
            <person name="Miyao A."/>
            <person name="Hirochika H."/>
            <person name="Nishikawa T."/>
            <person name="Kadowaki K."/>
            <person name="Sugiura M."/>
            <person name="Burr B."/>
            <person name="Sasaki T."/>
        </authorList>
    </citation>
    <scope>NUCLEOTIDE SEQUENCE [LARGE SCALE GENOMIC DNA]</scope>
    <source>
        <strain evidence="2">cv. Nipponbare</strain>
    </source>
</reference>
<protein>
    <submittedName>
        <fullName evidence="1">Uncharacterized protein</fullName>
    </submittedName>
</protein>
<organism evidence="1 2">
    <name type="scientific">Oryza sativa subsp. japonica</name>
    <name type="common">Rice</name>
    <dbReference type="NCBI Taxonomy" id="39947"/>
    <lineage>
        <taxon>Eukaryota</taxon>
        <taxon>Viridiplantae</taxon>
        <taxon>Streptophyta</taxon>
        <taxon>Embryophyta</taxon>
        <taxon>Tracheophyta</taxon>
        <taxon>Spermatophyta</taxon>
        <taxon>Magnoliopsida</taxon>
        <taxon>Liliopsida</taxon>
        <taxon>Poales</taxon>
        <taxon>Poaceae</taxon>
        <taxon>BOP clade</taxon>
        <taxon>Oryzoideae</taxon>
        <taxon>Oryzeae</taxon>
        <taxon>Oryzinae</taxon>
        <taxon>Oryza</taxon>
        <taxon>Oryza sativa</taxon>
    </lineage>
</organism>
<dbReference type="AlphaFoldDB" id="Q69K75"/>